<sequence length="194" mass="21841">MIRKNLLGLTLVLIVGLAACNGADTAENDEKITEPSPADEVTEAPAEDTTNEEADAEKTASEDAQSDEIDPENWARKIHEIAATEQSPSDKFYELEGILLEYEPSEEKVEQFKTDIVEDYKSGTYLDELDNHERMLTNIFKSYFVEKNNNGAIKEFAFDYNQNLKYAYRGVDSPDSDAVKSNEAQMDKVLPEIE</sequence>
<feature type="compositionally biased region" description="Basic and acidic residues" evidence="1">
    <location>
        <begin position="177"/>
        <end position="194"/>
    </location>
</feature>
<proteinExistence type="predicted"/>
<reference evidence="3" key="1">
    <citation type="submission" date="2023-07" db="EMBL/GenBank/DDBJ databases">
        <title>Ureibacillus sp. isolated from freshwater well.</title>
        <authorList>
            <person name="Kirdat K."/>
            <person name="Bhatt A."/>
            <person name="Teware R."/>
            <person name="Bhavsar Y."/>
            <person name="Yadav A."/>
        </authorList>
    </citation>
    <scope>NUCLEOTIDE SEQUENCE</scope>
    <source>
        <strain evidence="3">BA0131</strain>
    </source>
</reference>
<feature type="region of interest" description="Disordered" evidence="1">
    <location>
        <begin position="172"/>
        <end position="194"/>
    </location>
</feature>
<evidence type="ECO:0000256" key="2">
    <source>
        <dbReference type="SAM" id="SignalP"/>
    </source>
</evidence>
<evidence type="ECO:0000313" key="4">
    <source>
        <dbReference type="Proteomes" id="UP001172743"/>
    </source>
</evidence>
<dbReference type="PROSITE" id="PS51257">
    <property type="entry name" value="PROKAR_LIPOPROTEIN"/>
    <property type="match status" value="1"/>
</dbReference>
<name>A0ABT8GX12_9BACL</name>
<feature type="region of interest" description="Disordered" evidence="1">
    <location>
        <begin position="27"/>
        <end position="72"/>
    </location>
</feature>
<feature type="signal peptide" evidence="2">
    <location>
        <begin position="1"/>
        <end position="25"/>
    </location>
</feature>
<accession>A0ABT8GX12</accession>
<organism evidence="3 4">
    <name type="scientific">Ureibacillus aquaedulcis</name>
    <dbReference type="NCBI Taxonomy" id="3058421"/>
    <lineage>
        <taxon>Bacteria</taxon>
        <taxon>Bacillati</taxon>
        <taxon>Bacillota</taxon>
        <taxon>Bacilli</taxon>
        <taxon>Bacillales</taxon>
        <taxon>Caryophanaceae</taxon>
        <taxon>Ureibacillus</taxon>
    </lineage>
</organism>
<keyword evidence="2" id="KW-0732">Signal</keyword>
<dbReference type="EMBL" id="JAUHTQ010000023">
    <property type="protein sequence ID" value="MDN4495491.1"/>
    <property type="molecule type" value="Genomic_DNA"/>
</dbReference>
<gene>
    <name evidence="3" type="ORF">QYB95_18265</name>
</gene>
<dbReference type="RefSeq" id="WP_301139801.1">
    <property type="nucleotide sequence ID" value="NZ_JAUHTQ010000023.1"/>
</dbReference>
<dbReference type="Proteomes" id="UP001172743">
    <property type="component" value="Unassembled WGS sequence"/>
</dbReference>
<keyword evidence="4" id="KW-1185">Reference proteome</keyword>
<evidence type="ECO:0000313" key="3">
    <source>
        <dbReference type="EMBL" id="MDN4495491.1"/>
    </source>
</evidence>
<feature type="compositionally biased region" description="Acidic residues" evidence="1">
    <location>
        <begin position="40"/>
        <end position="55"/>
    </location>
</feature>
<protein>
    <submittedName>
        <fullName evidence="3">Uncharacterized protein</fullName>
    </submittedName>
</protein>
<comment type="caution">
    <text evidence="3">The sequence shown here is derived from an EMBL/GenBank/DDBJ whole genome shotgun (WGS) entry which is preliminary data.</text>
</comment>
<evidence type="ECO:0000256" key="1">
    <source>
        <dbReference type="SAM" id="MobiDB-lite"/>
    </source>
</evidence>
<feature type="chain" id="PRO_5045998501" evidence="2">
    <location>
        <begin position="26"/>
        <end position="194"/>
    </location>
</feature>